<keyword evidence="1" id="KW-0812">Transmembrane</keyword>
<accession>A0ABT0YLW2</accession>
<dbReference type="InterPro" id="IPR046554">
    <property type="entry name" value="DUF6708"/>
</dbReference>
<evidence type="ECO:0000256" key="1">
    <source>
        <dbReference type="SAM" id="Phobius"/>
    </source>
</evidence>
<sequence>MNDAAGSPQMRGAGLMVFVCIASVLVWIATRLPSTIALEIELGIGIGTVAVYGFLFLFLWYFARPWLVTAWKLDMFAAESQPTIFDRKHRKVYQLFTPLDGSADRGVNRFKPIQLQGAEYDWDRLTAEHRVELVTSGQTVSRIHRLVLVARDDPQPGEKHGRLLEEINVGNSMGLGENSVPMLWEHLRRFMEERGPGVPQGEALQAFARPKNLWQSLGVVGPFGPRFKDWRRDSRFVVIVALICLPITLPMNLLWGVCNWISHLTMRKTVWPQVVHERVGEALHQAQ</sequence>
<feature type="domain" description="DUF6708" evidence="2">
    <location>
        <begin position="68"/>
        <end position="276"/>
    </location>
</feature>
<dbReference type="Proteomes" id="UP001165541">
    <property type="component" value="Unassembled WGS sequence"/>
</dbReference>
<evidence type="ECO:0000313" key="4">
    <source>
        <dbReference type="Proteomes" id="UP001165541"/>
    </source>
</evidence>
<keyword evidence="1" id="KW-1133">Transmembrane helix</keyword>
<comment type="caution">
    <text evidence="3">The sequence shown here is derived from an EMBL/GenBank/DDBJ whole genome shotgun (WGS) entry which is preliminary data.</text>
</comment>
<feature type="transmembrane region" description="Helical" evidence="1">
    <location>
        <begin position="236"/>
        <end position="257"/>
    </location>
</feature>
<proteinExistence type="predicted"/>
<dbReference type="Pfam" id="PF20455">
    <property type="entry name" value="DUF6708"/>
    <property type="match status" value="1"/>
</dbReference>
<dbReference type="EMBL" id="JAMKFE010000004">
    <property type="protein sequence ID" value="MCM5679719.1"/>
    <property type="molecule type" value="Genomic_DNA"/>
</dbReference>
<organism evidence="3 4">
    <name type="scientific">Caldimonas mangrovi</name>
    <dbReference type="NCBI Taxonomy" id="2944811"/>
    <lineage>
        <taxon>Bacteria</taxon>
        <taxon>Pseudomonadati</taxon>
        <taxon>Pseudomonadota</taxon>
        <taxon>Betaproteobacteria</taxon>
        <taxon>Burkholderiales</taxon>
        <taxon>Sphaerotilaceae</taxon>
        <taxon>Caldimonas</taxon>
    </lineage>
</organism>
<keyword evidence="1" id="KW-0472">Membrane</keyword>
<name>A0ABT0YLW2_9BURK</name>
<gene>
    <name evidence="3" type="ORF">M8A51_09245</name>
</gene>
<evidence type="ECO:0000313" key="3">
    <source>
        <dbReference type="EMBL" id="MCM5679719.1"/>
    </source>
</evidence>
<evidence type="ECO:0000259" key="2">
    <source>
        <dbReference type="Pfam" id="PF20455"/>
    </source>
</evidence>
<feature type="transmembrane region" description="Helical" evidence="1">
    <location>
        <begin position="42"/>
        <end position="63"/>
    </location>
</feature>
<reference evidence="3" key="1">
    <citation type="submission" date="2022-05" db="EMBL/GenBank/DDBJ databases">
        <title>Schlegelella sp. nov., isolated from mangrove soil.</title>
        <authorList>
            <person name="Liu Y."/>
            <person name="Ge X."/>
            <person name="Liu W."/>
        </authorList>
    </citation>
    <scope>NUCLEOTIDE SEQUENCE</scope>
    <source>
        <strain evidence="3">S2-27</strain>
    </source>
</reference>
<protein>
    <recommendedName>
        <fullName evidence="2">DUF6708 domain-containing protein</fullName>
    </recommendedName>
</protein>
<feature type="transmembrane region" description="Helical" evidence="1">
    <location>
        <begin position="12"/>
        <end position="30"/>
    </location>
</feature>
<keyword evidence="4" id="KW-1185">Reference proteome</keyword>